<feature type="domain" description="ABC transmembrane type-1" evidence="10">
    <location>
        <begin position="19"/>
        <end position="274"/>
    </location>
</feature>
<evidence type="ECO:0000256" key="6">
    <source>
        <dbReference type="ARBA" id="ARBA00022989"/>
    </source>
</evidence>
<dbReference type="PROSITE" id="PS50893">
    <property type="entry name" value="ABC_TRANSPORTER_2"/>
    <property type="match status" value="1"/>
</dbReference>
<reference evidence="11 12" key="1">
    <citation type="submission" date="2020-10" db="EMBL/GenBank/DDBJ databases">
        <title>Ramlibacter sp. HM2 16S ribosomal RNA gene Genome sequencing and assembly.</title>
        <authorList>
            <person name="Kang M."/>
        </authorList>
    </citation>
    <scope>NUCLEOTIDE SEQUENCE [LARGE SCALE GENOMIC DNA]</scope>
    <source>
        <strain evidence="11 12">HM2</strain>
    </source>
</reference>
<protein>
    <submittedName>
        <fullName evidence="11">ABC transporter ATP-binding protein</fullName>
    </submittedName>
</protein>
<dbReference type="InterPro" id="IPR036640">
    <property type="entry name" value="ABC1_TM_sf"/>
</dbReference>
<proteinExistence type="predicted"/>
<dbReference type="Gene3D" id="3.40.50.300">
    <property type="entry name" value="P-loop containing nucleotide triphosphate hydrolases"/>
    <property type="match status" value="1"/>
</dbReference>
<evidence type="ECO:0000256" key="1">
    <source>
        <dbReference type="ARBA" id="ARBA00004651"/>
    </source>
</evidence>
<keyword evidence="2" id="KW-1003">Cell membrane</keyword>
<dbReference type="EMBL" id="JADDIV010000006">
    <property type="protein sequence ID" value="MBE7369910.1"/>
    <property type="molecule type" value="Genomic_DNA"/>
</dbReference>
<dbReference type="InterPro" id="IPR027417">
    <property type="entry name" value="P-loop_NTPase"/>
</dbReference>
<sequence>MSILTAAERRRALLVCIPIVIAALASALTIASVIPFLSVLSDPRLLQGNGVIAQAYRWTGISSEYRFIALLGAAAVAIIAFSSVANIWRVHATWKLTANLIHTVSCRLLAVYLRQPYEFFIRSHSGDMATSVLSECEQLVMQVYKPTADLVASALTVAAILSVVIAMNPLIAVSAIVFLGTVYAVTFGYSRRRVALLGKIRVQANNERYRIAGEALNGIKDVKILGREAHYLRRFEDPSTRIADGRTRANVIGEAPKYVVEAASLGGIVLICLLVLDPRLLASQQNTSDIIPLLGIFAFAAQRLIPELQRTYAALNKLQYGAAAVGQVYRDLQKEPELPPLVHQTPQPLPFRQEVCAKHVHHRYEQAERSSLVDLSFCVRRGERVGIVGGSGAGKTTLADLLLGLLKLEGGALTVDGVELTDQNIRSWQQTVGYVPQDIFISDASVAENIALGIASAEIDMDKVRRSADIANLTGVIEKDLPEGFHTRLGEKGVRMSGGQRQRIGIARALYHDADLIIFDEATSALDNVTEAEVVDAINQLPGTKTVLIIAHRLSTVRHCDRIMVLDRGRLSAFGTWEELLAGNAIFQELVSRTGKSPQEAAEAPSAV</sequence>
<dbReference type="Pfam" id="PF00005">
    <property type="entry name" value="ABC_tran"/>
    <property type="match status" value="1"/>
</dbReference>
<evidence type="ECO:0000256" key="4">
    <source>
        <dbReference type="ARBA" id="ARBA00022741"/>
    </source>
</evidence>
<evidence type="ECO:0000256" key="5">
    <source>
        <dbReference type="ARBA" id="ARBA00022840"/>
    </source>
</evidence>
<dbReference type="GO" id="GO:0005524">
    <property type="term" value="F:ATP binding"/>
    <property type="evidence" value="ECO:0007669"/>
    <property type="project" value="UniProtKB-KW"/>
</dbReference>
<accession>A0ABR9S8N7</accession>
<dbReference type="PROSITE" id="PS00211">
    <property type="entry name" value="ABC_TRANSPORTER_1"/>
    <property type="match status" value="1"/>
</dbReference>
<keyword evidence="5 11" id="KW-0067">ATP-binding</keyword>
<dbReference type="SMART" id="SM00382">
    <property type="entry name" value="AAA"/>
    <property type="match status" value="1"/>
</dbReference>
<feature type="domain" description="ABC transporter" evidence="9">
    <location>
        <begin position="355"/>
        <end position="593"/>
    </location>
</feature>
<feature type="transmembrane region" description="Helical" evidence="8">
    <location>
        <begin position="147"/>
        <end position="165"/>
    </location>
</feature>
<dbReference type="RefSeq" id="WP_193678538.1">
    <property type="nucleotide sequence ID" value="NZ_JADDIV010000006.1"/>
</dbReference>
<evidence type="ECO:0000259" key="10">
    <source>
        <dbReference type="PROSITE" id="PS50929"/>
    </source>
</evidence>
<dbReference type="PANTHER" id="PTHR24221:SF632">
    <property type="entry name" value="ATP-DEPENDENT LIPID A-CORE FLIPPASE"/>
    <property type="match status" value="1"/>
</dbReference>
<dbReference type="InterPro" id="IPR017871">
    <property type="entry name" value="ABC_transporter-like_CS"/>
</dbReference>
<evidence type="ECO:0000256" key="2">
    <source>
        <dbReference type="ARBA" id="ARBA00022475"/>
    </source>
</evidence>
<organism evidence="11 12">
    <name type="scientific">Ramlibacter pallidus</name>
    <dbReference type="NCBI Taxonomy" id="2780087"/>
    <lineage>
        <taxon>Bacteria</taxon>
        <taxon>Pseudomonadati</taxon>
        <taxon>Pseudomonadota</taxon>
        <taxon>Betaproteobacteria</taxon>
        <taxon>Burkholderiales</taxon>
        <taxon>Comamonadaceae</taxon>
        <taxon>Ramlibacter</taxon>
    </lineage>
</organism>
<name>A0ABR9S8N7_9BURK</name>
<evidence type="ECO:0000256" key="8">
    <source>
        <dbReference type="SAM" id="Phobius"/>
    </source>
</evidence>
<dbReference type="InterPro" id="IPR011527">
    <property type="entry name" value="ABC1_TM_dom"/>
</dbReference>
<dbReference type="InterPro" id="IPR039421">
    <property type="entry name" value="Type_1_exporter"/>
</dbReference>
<feature type="transmembrane region" description="Helical" evidence="8">
    <location>
        <begin position="258"/>
        <end position="276"/>
    </location>
</feature>
<feature type="transmembrane region" description="Helical" evidence="8">
    <location>
        <begin position="67"/>
        <end position="88"/>
    </location>
</feature>
<dbReference type="SUPFAM" id="SSF52540">
    <property type="entry name" value="P-loop containing nucleoside triphosphate hydrolases"/>
    <property type="match status" value="1"/>
</dbReference>
<keyword evidence="12" id="KW-1185">Reference proteome</keyword>
<dbReference type="SUPFAM" id="SSF90123">
    <property type="entry name" value="ABC transporter transmembrane region"/>
    <property type="match status" value="1"/>
</dbReference>
<dbReference type="Proteomes" id="UP000806285">
    <property type="component" value="Unassembled WGS sequence"/>
</dbReference>
<comment type="caution">
    <text evidence="11">The sequence shown here is derived from an EMBL/GenBank/DDBJ whole genome shotgun (WGS) entry which is preliminary data.</text>
</comment>
<dbReference type="Gene3D" id="1.20.1560.10">
    <property type="entry name" value="ABC transporter type 1, transmembrane domain"/>
    <property type="match status" value="1"/>
</dbReference>
<dbReference type="InterPro" id="IPR003439">
    <property type="entry name" value="ABC_transporter-like_ATP-bd"/>
</dbReference>
<dbReference type="PROSITE" id="PS50929">
    <property type="entry name" value="ABC_TM1F"/>
    <property type="match status" value="1"/>
</dbReference>
<evidence type="ECO:0000313" key="11">
    <source>
        <dbReference type="EMBL" id="MBE7369910.1"/>
    </source>
</evidence>
<comment type="subcellular location">
    <subcellularLocation>
        <location evidence="1">Cell membrane</location>
        <topology evidence="1">Multi-pass membrane protein</topology>
    </subcellularLocation>
</comment>
<dbReference type="PANTHER" id="PTHR24221">
    <property type="entry name" value="ATP-BINDING CASSETTE SUB-FAMILY B"/>
    <property type="match status" value="1"/>
</dbReference>
<feature type="transmembrane region" description="Helical" evidence="8">
    <location>
        <begin position="12"/>
        <end position="37"/>
    </location>
</feature>
<evidence type="ECO:0000256" key="3">
    <source>
        <dbReference type="ARBA" id="ARBA00022692"/>
    </source>
</evidence>
<keyword evidence="7 8" id="KW-0472">Membrane</keyword>
<evidence type="ECO:0000259" key="9">
    <source>
        <dbReference type="PROSITE" id="PS50893"/>
    </source>
</evidence>
<keyword evidence="4" id="KW-0547">Nucleotide-binding</keyword>
<keyword evidence="3 8" id="KW-0812">Transmembrane</keyword>
<keyword evidence="6 8" id="KW-1133">Transmembrane helix</keyword>
<dbReference type="InterPro" id="IPR003593">
    <property type="entry name" value="AAA+_ATPase"/>
</dbReference>
<feature type="transmembrane region" description="Helical" evidence="8">
    <location>
        <begin position="171"/>
        <end position="189"/>
    </location>
</feature>
<gene>
    <name evidence="11" type="ORF">IM787_20265</name>
</gene>
<evidence type="ECO:0000256" key="7">
    <source>
        <dbReference type="ARBA" id="ARBA00023136"/>
    </source>
</evidence>
<dbReference type="Pfam" id="PF00664">
    <property type="entry name" value="ABC_membrane"/>
    <property type="match status" value="1"/>
</dbReference>
<evidence type="ECO:0000313" key="12">
    <source>
        <dbReference type="Proteomes" id="UP000806285"/>
    </source>
</evidence>